<sequence>MKFKLASIVLAIFSLLAIGVVAFSGMENNPLVNIFSYLVVFILIPAYGAYGAWYKRRTALFVALMVFACQSIREVGGDSWFPYFSPFSLAIPFGDFSDGQGYLVDCFAIVMAMSLAAGCS</sequence>
<keyword evidence="1" id="KW-1133">Transmembrane helix</keyword>
<accession>A0AAE9YQP0</accession>
<reference evidence="2 3" key="1">
    <citation type="journal article" date="2015" name="Genome Announc.">
        <title>Draft Genome Sequences of Marine Isolates of Thalassomonas viridans and Thalassomonas actiniarum.</title>
        <authorList>
            <person name="Olonade I."/>
            <person name="van Zyl L.J."/>
            <person name="Trindade M."/>
        </authorList>
    </citation>
    <scope>NUCLEOTIDE SEQUENCE [LARGE SCALE GENOMIC DNA]</scope>
    <source>
        <strain evidence="2 3">A5K-106</strain>
    </source>
</reference>
<evidence type="ECO:0000313" key="3">
    <source>
        <dbReference type="Proteomes" id="UP000032568"/>
    </source>
</evidence>
<dbReference type="EMBL" id="CP059735">
    <property type="protein sequence ID" value="WDD99300.1"/>
    <property type="molecule type" value="Genomic_DNA"/>
</dbReference>
<dbReference type="AlphaFoldDB" id="A0AAE9YQP0"/>
<keyword evidence="1" id="KW-0472">Membrane</keyword>
<keyword evidence="1" id="KW-0812">Transmembrane</keyword>
<evidence type="ECO:0000256" key="1">
    <source>
        <dbReference type="SAM" id="Phobius"/>
    </source>
</evidence>
<evidence type="ECO:0000313" key="2">
    <source>
        <dbReference type="EMBL" id="WDD99300.1"/>
    </source>
</evidence>
<proteinExistence type="predicted"/>
<feature type="transmembrane region" description="Helical" evidence="1">
    <location>
        <begin position="34"/>
        <end position="53"/>
    </location>
</feature>
<name>A0AAE9YQP0_9GAMM</name>
<dbReference type="KEGG" id="tact:SG35_001010"/>
<keyword evidence="3" id="KW-1185">Reference proteome</keyword>
<dbReference type="Proteomes" id="UP000032568">
    <property type="component" value="Chromosome"/>
</dbReference>
<protein>
    <submittedName>
        <fullName evidence="2">Uncharacterized protein</fullName>
    </submittedName>
</protein>
<gene>
    <name evidence="2" type="ORF">SG35_001010</name>
</gene>
<dbReference type="RefSeq" id="WP_044833738.1">
    <property type="nucleotide sequence ID" value="NZ_CP059735.1"/>
</dbReference>
<reference evidence="2 3" key="2">
    <citation type="journal article" date="2022" name="Mar. Drugs">
        <title>Bioassay-Guided Fractionation Leads to the Detection of Cholic Acid Generated by the Rare Thalassomonas sp.</title>
        <authorList>
            <person name="Pheiffer F."/>
            <person name="Schneider Y.K."/>
            <person name="Hansen E.H."/>
            <person name="Andersen J.H."/>
            <person name="Isaksson J."/>
            <person name="Busche T."/>
            <person name="R C."/>
            <person name="Kalinowski J."/>
            <person name="Zyl L.V."/>
            <person name="Trindade M."/>
        </authorList>
    </citation>
    <scope>NUCLEOTIDE SEQUENCE [LARGE SCALE GENOMIC DNA]</scope>
    <source>
        <strain evidence="2 3">A5K-106</strain>
    </source>
</reference>
<organism evidence="2 3">
    <name type="scientific">Thalassomonas actiniarum</name>
    <dbReference type="NCBI Taxonomy" id="485447"/>
    <lineage>
        <taxon>Bacteria</taxon>
        <taxon>Pseudomonadati</taxon>
        <taxon>Pseudomonadota</taxon>
        <taxon>Gammaproteobacteria</taxon>
        <taxon>Alteromonadales</taxon>
        <taxon>Colwelliaceae</taxon>
        <taxon>Thalassomonas</taxon>
    </lineage>
</organism>